<organism evidence="6 7">
    <name type="scientific">Bacillus carboniphilus</name>
    <dbReference type="NCBI Taxonomy" id="86663"/>
    <lineage>
        <taxon>Bacteria</taxon>
        <taxon>Bacillati</taxon>
        <taxon>Bacillota</taxon>
        <taxon>Bacilli</taxon>
        <taxon>Bacillales</taxon>
        <taxon>Bacillaceae</taxon>
        <taxon>Bacillus</taxon>
    </lineage>
</organism>
<comment type="caution">
    <text evidence="6">The sequence shown here is derived from an EMBL/GenBank/DDBJ whole genome shotgun (WGS) entry which is preliminary data.</text>
</comment>
<evidence type="ECO:0000313" key="7">
    <source>
        <dbReference type="Proteomes" id="UP001500782"/>
    </source>
</evidence>
<protein>
    <submittedName>
        <fullName evidence="6">LacI family DNA-binding transcriptional regulator</fullName>
    </submittedName>
</protein>
<dbReference type="PROSITE" id="PS50932">
    <property type="entry name" value="HTH_LACI_2"/>
    <property type="match status" value="1"/>
</dbReference>
<reference evidence="7" key="1">
    <citation type="journal article" date="2019" name="Int. J. Syst. Evol. Microbiol.">
        <title>The Global Catalogue of Microorganisms (GCM) 10K type strain sequencing project: providing services to taxonomists for standard genome sequencing and annotation.</title>
        <authorList>
            <consortium name="The Broad Institute Genomics Platform"/>
            <consortium name="The Broad Institute Genome Sequencing Center for Infectious Disease"/>
            <person name="Wu L."/>
            <person name="Ma J."/>
        </authorList>
    </citation>
    <scope>NUCLEOTIDE SEQUENCE [LARGE SCALE GENOMIC DNA]</scope>
    <source>
        <strain evidence="7">JCM 9731</strain>
    </source>
</reference>
<sequence length="339" mass="38370">MKKITMQDIADQLNISKNSVSQALTGKSGVSEETRRMVIEKANELGYKYKGQPQSSLQPIQSEPKTIALIASEFAFSQTAFFGQIYLSVEKLIKQEGFRLLIQSITSDARDSLELPDFIENKSVNGIIILSHISTDYIKKVLDTDIPTILIDHHDPTLDVDAILTNNRFGAFKAIKHLIDLGHKNIGFMGDIDFSPSYQERMEGYLLALREYDCPIRDEWMITDLEESDESVWNALDSIEEQPTAWFCVNDGLGFYTLTTLQRKGYRVPTDISICNFDNGKLSNIVSPKITTMGIDLTYYGEKAIEQLLWRIKNPDQRTQEVLIPATLLVKESTAEVKK</sequence>
<dbReference type="Gene3D" id="1.10.260.40">
    <property type="entry name" value="lambda repressor-like DNA-binding domains"/>
    <property type="match status" value="1"/>
</dbReference>
<dbReference type="Proteomes" id="UP001500782">
    <property type="component" value="Unassembled WGS sequence"/>
</dbReference>
<feature type="domain" description="HTH lacI-type" evidence="5">
    <location>
        <begin position="4"/>
        <end position="58"/>
    </location>
</feature>
<dbReference type="PANTHER" id="PTHR30146">
    <property type="entry name" value="LACI-RELATED TRANSCRIPTIONAL REPRESSOR"/>
    <property type="match status" value="1"/>
</dbReference>
<dbReference type="CDD" id="cd01392">
    <property type="entry name" value="HTH_LacI"/>
    <property type="match status" value="1"/>
</dbReference>
<evidence type="ECO:0000313" key="6">
    <source>
        <dbReference type="EMBL" id="GAA0315857.1"/>
    </source>
</evidence>
<dbReference type="InterPro" id="IPR046335">
    <property type="entry name" value="LacI/GalR-like_sensor"/>
</dbReference>
<keyword evidence="4" id="KW-0804">Transcription</keyword>
<evidence type="ECO:0000256" key="2">
    <source>
        <dbReference type="ARBA" id="ARBA00023015"/>
    </source>
</evidence>
<dbReference type="Gene3D" id="3.40.50.2300">
    <property type="match status" value="2"/>
</dbReference>
<name>A0ABP3FHN1_9BACI</name>
<dbReference type="SUPFAM" id="SSF47413">
    <property type="entry name" value="lambda repressor-like DNA-binding domains"/>
    <property type="match status" value="1"/>
</dbReference>
<keyword evidence="3 6" id="KW-0238">DNA-binding</keyword>
<evidence type="ECO:0000256" key="3">
    <source>
        <dbReference type="ARBA" id="ARBA00023125"/>
    </source>
</evidence>
<evidence type="ECO:0000256" key="4">
    <source>
        <dbReference type="ARBA" id="ARBA00023163"/>
    </source>
</evidence>
<dbReference type="Pfam" id="PF13377">
    <property type="entry name" value="Peripla_BP_3"/>
    <property type="match status" value="1"/>
</dbReference>
<accession>A0ABP3FHN1</accession>
<dbReference type="SMART" id="SM00354">
    <property type="entry name" value="HTH_LACI"/>
    <property type="match status" value="1"/>
</dbReference>
<evidence type="ECO:0000259" key="5">
    <source>
        <dbReference type="PROSITE" id="PS50932"/>
    </source>
</evidence>
<dbReference type="GO" id="GO:0003677">
    <property type="term" value="F:DNA binding"/>
    <property type="evidence" value="ECO:0007669"/>
    <property type="project" value="UniProtKB-KW"/>
</dbReference>
<keyword evidence="2" id="KW-0805">Transcription regulation</keyword>
<dbReference type="PANTHER" id="PTHR30146:SF148">
    <property type="entry name" value="HTH-TYPE TRANSCRIPTIONAL REPRESSOR PURR-RELATED"/>
    <property type="match status" value="1"/>
</dbReference>
<dbReference type="InterPro" id="IPR000843">
    <property type="entry name" value="HTH_LacI"/>
</dbReference>
<evidence type="ECO:0000256" key="1">
    <source>
        <dbReference type="ARBA" id="ARBA00022491"/>
    </source>
</evidence>
<keyword evidence="7" id="KW-1185">Reference proteome</keyword>
<dbReference type="InterPro" id="IPR028082">
    <property type="entry name" value="Peripla_BP_I"/>
</dbReference>
<keyword evidence="1" id="KW-0678">Repressor</keyword>
<dbReference type="InterPro" id="IPR010982">
    <property type="entry name" value="Lambda_DNA-bd_dom_sf"/>
</dbReference>
<dbReference type="EMBL" id="BAAADJ010000004">
    <property type="protein sequence ID" value="GAA0315857.1"/>
    <property type="molecule type" value="Genomic_DNA"/>
</dbReference>
<proteinExistence type="predicted"/>
<dbReference type="CDD" id="cd19974">
    <property type="entry name" value="PBP1_LacI-like"/>
    <property type="match status" value="1"/>
</dbReference>
<dbReference type="SUPFAM" id="SSF53822">
    <property type="entry name" value="Periplasmic binding protein-like I"/>
    <property type="match status" value="1"/>
</dbReference>
<dbReference type="Pfam" id="PF00356">
    <property type="entry name" value="LacI"/>
    <property type="match status" value="1"/>
</dbReference>
<gene>
    <name evidence="6" type="ORF">GCM10008967_03010</name>
</gene>